<dbReference type="EMBL" id="CAJNDS010000147">
    <property type="protein sequence ID" value="CAE6970446.1"/>
    <property type="molecule type" value="Genomic_DNA"/>
</dbReference>
<dbReference type="PROSITE" id="PS51154">
    <property type="entry name" value="MACRO"/>
    <property type="match status" value="1"/>
</dbReference>
<dbReference type="Gene3D" id="3.40.220.10">
    <property type="entry name" value="Leucine Aminopeptidase, subunit E, domain 1"/>
    <property type="match status" value="1"/>
</dbReference>
<name>A0A812I486_9DINO</name>
<dbReference type="InterPro" id="IPR002589">
    <property type="entry name" value="Macro_dom"/>
</dbReference>
<evidence type="ECO:0000313" key="3">
    <source>
        <dbReference type="Proteomes" id="UP000604046"/>
    </source>
</evidence>
<dbReference type="PANTHER" id="PTHR11106">
    <property type="entry name" value="GANGLIOSIDE INDUCED DIFFERENTIATION ASSOCIATED PROTEIN 2-RELATED"/>
    <property type="match status" value="1"/>
</dbReference>
<dbReference type="InterPro" id="IPR043472">
    <property type="entry name" value="Macro_dom-like"/>
</dbReference>
<proteinExistence type="predicted"/>
<reference evidence="2" key="1">
    <citation type="submission" date="2021-02" db="EMBL/GenBank/DDBJ databases">
        <authorList>
            <person name="Dougan E. K."/>
            <person name="Rhodes N."/>
            <person name="Thang M."/>
            <person name="Chan C."/>
        </authorList>
    </citation>
    <scope>NUCLEOTIDE SEQUENCE</scope>
</reference>
<dbReference type="Proteomes" id="UP000604046">
    <property type="component" value="Unassembled WGS sequence"/>
</dbReference>
<sequence>MAEAKLPNRGVEVQVAYPVKKTQVVISAGSVVDFSGDAIVNAANRGGLGGGGVDGAINSAGGPELIAARRELPVLDDSEYGDRIRTGEARVTIGGKLAVKWVIHAVGPIYWEVEGDDFKAADDLLYAAYASSLNIAKEKEVKSLAFCLLSAGIFRGERALSAVLEIGCQAVKDHVYDGLEEVHIVAFTETEIDELLAAAQRVFSGSKTFVRGRSCPQCTMQ</sequence>
<comment type="caution">
    <text evidence="2">The sequence shown here is derived from an EMBL/GenBank/DDBJ whole genome shotgun (WGS) entry which is preliminary data.</text>
</comment>
<protein>
    <recommendedName>
        <fullName evidence="1">Macro domain-containing protein</fullName>
    </recommendedName>
</protein>
<dbReference type="AlphaFoldDB" id="A0A812I486"/>
<gene>
    <name evidence="2" type="ORF">SNAT2548_LOCUS2489</name>
</gene>
<dbReference type="SMART" id="SM00506">
    <property type="entry name" value="A1pp"/>
    <property type="match status" value="1"/>
</dbReference>
<dbReference type="Pfam" id="PF01661">
    <property type="entry name" value="Macro"/>
    <property type="match status" value="1"/>
</dbReference>
<dbReference type="PANTHER" id="PTHR11106:SF27">
    <property type="entry name" value="MACRO DOMAIN-CONTAINING PROTEIN"/>
    <property type="match status" value="1"/>
</dbReference>
<feature type="domain" description="Macro" evidence="1">
    <location>
        <begin position="11"/>
        <end position="203"/>
    </location>
</feature>
<organism evidence="2 3">
    <name type="scientific">Symbiodinium natans</name>
    <dbReference type="NCBI Taxonomy" id="878477"/>
    <lineage>
        <taxon>Eukaryota</taxon>
        <taxon>Sar</taxon>
        <taxon>Alveolata</taxon>
        <taxon>Dinophyceae</taxon>
        <taxon>Suessiales</taxon>
        <taxon>Symbiodiniaceae</taxon>
        <taxon>Symbiodinium</taxon>
    </lineage>
</organism>
<accession>A0A812I486</accession>
<dbReference type="SUPFAM" id="SSF52949">
    <property type="entry name" value="Macro domain-like"/>
    <property type="match status" value="1"/>
</dbReference>
<keyword evidence="3" id="KW-1185">Reference proteome</keyword>
<evidence type="ECO:0000313" key="2">
    <source>
        <dbReference type="EMBL" id="CAE6970446.1"/>
    </source>
</evidence>
<evidence type="ECO:0000259" key="1">
    <source>
        <dbReference type="PROSITE" id="PS51154"/>
    </source>
</evidence>
<dbReference type="OrthoDB" id="6133115at2759"/>